<dbReference type="STRING" id="590998.Celf_0094"/>
<dbReference type="EMBL" id="CP002666">
    <property type="protein sequence ID" value="AEE44244.1"/>
    <property type="molecule type" value="Genomic_DNA"/>
</dbReference>
<dbReference type="GO" id="GO:0005524">
    <property type="term" value="F:ATP binding"/>
    <property type="evidence" value="ECO:0007669"/>
    <property type="project" value="UniProtKB-KW"/>
</dbReference>
<dbReference type="InterPro" id="IPR017911">
    <property type="entry name" value="MacB-like_ATP-bd"/>
</dbReference>
<evidence type="ECO:0000313" key="5">
    <source>
        <dbReference type="EMBL" id="AEE44244.1"/>
    </source>
</evidence>
<dbReference type="GO" id="GO:0005886">
    <property type="term" value="C:plasma membrane"/>
    <property type="evidence" value="ECO:0007669"/>
    <property type="project" value="TreeGrafter"/>
</dbReference>
<keyword evidence="2" id="KW-0547">Nucleotide-binding</keyword>
<dbReference type="SMART" id="SM00382">
    <property type="entry name" value="AAA"/>
    <property type="match status" value="1"/>
</dbReference>
<evidence type="ECO:0000313" key="6">
    <source>
        <dbReference type="Proteomes" id="UP000008460"/>
    </source>
</evidence>
<dbReference type="HOGENOM" id="CLU_000604_1_22_11"/>
<proteinExistence type="predicted"/>
<dbReference type="AlphaFoldDB" id="F4H4P3"/>
<sequence>MTVRLEQVTVTYPTPQGGVDACRDVDLTTEPGKVVALVGPSGSGKTTVLSVLALLQRPTSGHVWFGGRDLARTSERERGRVGRQEVGMVFQRGVLVEHLTAVENVALPLLADRRRTARSTATRLLADMGLAEHQDKLPGALSGGEAQRVAVCRAVVRRPSLVVADEPTSSLDEDSAGHVRAALRGLAEAGASVVVATHDAATWAWADEVVRMDAGEGAP</sequence>
<dbReference type="PROSITE" id="PS50893">
    <property type="entry name" value="ABC_TRANSPORTER_2"/>
    <property type="match status" value="1"/>
</dbReference>
<dbReference type="InterPro" id="IPR015854">
    <property type="entry name" value="ABC_transpr_LolD-like"/>
</dbReference>
<dbReference type="InterPro" id="IPR027417">
    <property type="entry name" value="P-loop_NTPase"/>
</dbReference>
<dbReference type="InterPro" id="IPR003593">
    <property type="entry name" value="AAA+_ATPase"/>
</dbReference>
<evidence type="ECO:0000256" key="3">
    <source>
        <dbReference type="ARBA" id="ARBA00022840"/>
    </source>
</evidence>
<dbReference type="RefSeq" id="WP_013769274.1">
    <property type="nucleotide sequence ID" value="NC_015514.1"/>
</dbReference>
<keyword evidence="6" id="KW-1185">Reference proteome</keyword>
<name>F4H4P3_CELFA</name>
<dbReference type="Proteomes" id="UP000008460">
    <property type="component" value="Chromosome"/>
</dbReference>
<dbReference type="eggNOG" id="COG1136">
    <property type="taxonomic scope" value="Bacteria"/>
</dbReference>
<dbReference type="GO" id="GO:0022857">
    <property type="term" value="F:transmembrane transporter activity"/>
    <property type="evidence" value="ECO:0007669"/>
    <property type="project" value="TreeGrafter"/>
</dbReference>
<accession>F4H4P3</accession>
<dbReference type="PANTHER" id="PTHR24220">
    <property type="entry name" value="IMPORT ATP-BINDING PROTEIN"/>
    <property type="match status" value="1"/>
</dbReference>
<dbReference type="KEGG" id="cfi:Celf_0094"/>
<feature type="domain" description="ABC transporter" evidence="4">
    <location>
        <begin position="3"/>
        <end position="218"/>
    </location>
</feature>
<evidence type="ECO:0000259" key="4">
    <source>
        <dbReference type="PROSITE" id="PS50893"/>
    </source>
</evidence>
<dbReference type="Pfam" id="PF00005">
    <property type="entry name" value="ABC_tran"/>
    <property type="match status" value="1"/>
</dbReference>
<reference evidence="5 6" key="1">
    <citation type="submission" date="2011-04" db="EMBL/GenBank/DDBJ databases">
        <title>Complete sequence of Cellulomonas fimi ATCC 484.</title>
        <authorList>
            <consortium name="US DOE Joint Genome Institute"/>
            <person name="Lucas S."/>
            <person name="Han J."/>
            <person name="Lapidus A."/>
            <person name="Cheng J.-F."/>
            <person name="Goodwin L."/>
            <person name="Pitluck S."/>
            <person name="Peters L."/>
            <person name="Chertkov O."/>
            <person name="Detter J.C."/>
            <person name="Han C."/>
            <person name="Tapia R."/>
            <person name="Land M."/>
            <person name="Hauser L."/>
            <person name="Kyrpides N."/>
            <person name="Ivanova N."/>
            <person name="Ovchinnikova G."/>
            <person name="Pagani I."/>
            <person name="Mead D."/>
            <person name="Brumm P."/>
            <person name="Woyke T."/>
        </authorList>
    </citation>
    <scope>NUCLEOTIDE SEQUENCE [LARGE SCALE GENOMIC DNA]</scope>
    <source>
        <strain evidence="6">ATCC 484 / DSM 20113 / JCM 1341 / NBRC 15513 / NCIMB 8980 / NCTC 7547</strain>
    </source>
</reference>
<dbReference type="Gene3D" id="3.40.50.300">
    <property type="entry name" value="P-loop containing nucleotide triphosphate hydrolases"/>
    <property type="match status" value="1"/>
</dbReference>
<dbReference type="SUPFAM" id="SSF52540">
    <property type="entry name" value="P-loop containing nucleoside triphosphate hydrolases"/>
    <property type="match status" value="1"/>
</dbReference>
<protein>
    <submittedName>
        <fullName evidence="5">ABC transporter related protein</fullName>
    </submittedName>
</protein>
<evidence type="ECO:0000256" key="2">
    <source>
        <dbReference type="ARBA" id="ARBA00022741"/>
    </source>
</evidence>
<gene>
    <name evidence="5" type="ordered locus">Celf_0094</name>
</gene>
<dbReference type="InterPro" id="IPR017871">
    <property type="entry name" value="ABC_transporter-like_CS"/>
</dbReference>
<keyword evidence="1" id="KW-0813">Transport</keyword>
<dbReference type="GO" id="GO:0016887">
    <property type="term" value="F:ATP hydrolysis activity"/>
    <property type="evidence" value="ECO:0007669"/>
    <property type="project" value="InterPro"/>
</dbReference>
<dbReference type="CDD" id="cd03255">
    <property type="entry name" value="ABC_MJ0796_LolCDE_FtsE"/>
    <property type="match status" value="1"/>
</dbReference>
<keyword evidence="3" id="KW-0067">ATP-binding</keyword>
<organism evidence="5 6">
    <name type="scientific">Cellulomonas fimi (strain ATCC 484 / DSM 20113 / JCM 1341 / CCUG 24087 / LMG 16345 / NBRC 15513 / NCIMB 8980 / NCTC 7547 / NRS-133)</name>
    <dbReference type="NCBI Taxonomy" id="590998"/>
    <lineage>
        <taxon>Bacteria</taxon>
        <taxon>Bacillati</taxon>
        <taxon>Actinomycetota</taxon>
        <taxon>Actinomycetes</taxon>
        <taxon>Micrococcales</taxon>
        <taxon>Cellulomonadaceae</taxon>
        <taxon>Cellulomonas</taxon>
    </lineage>
</organism>
<dbReference type="PROSITE" id="PS00211">
    <property type="entry name" value="ABC_TRANSPORTER_1"/>
    <property type="match status" value="1"/>
</dbReference>
<dbReference type="InterPro" id="IPR003439">
    <property type="entry name" value="ABC_transporter-like_ATP-bd"/>
</dbReference>
<evidence type="ECO:0000256" key="1">
    <source>
        <dbReference type="ARBA" id="ARBA00022448"/>
    </source>
</evidence>